<organism evidence="2 3">
    <name type="scientific">Tropilaelaps mercedesae</name>
    <dbReference type="NCBI Taxonomy" id="418985"/>
    <lineage>
        <taxon>Eukaryota</taxon>
        <taxon>Metazoa</taxon>
        <taxon>Ecdysozoa</taxon>
        <taxon>Arthropoda</taxon>
        <taxon>Chelicerata</taxon>
        <taxon>Arachnida</taxon>
        <taxon>Acari</taxon>
        <taxon>Parasitiformes</taxon>
        <taxon>Mesostigmata</taxon>
        <taxon>Gamasina</taxon>
        <taxon>Dermanyssoidea</taxon>
        <taxon>Laelapidae</taxon>
        <taxon>Tropilaelaps</taxon>
    </lineage>
</organism>
<proteinExistence type="predicted"/>
<dbReference type="InParanoid" id="A0A1V9XMH5"/>
<feature type="domain" description="FH2" evidence="1">
    <location>
        <begin position="1"/>
        <end position="255"/>
    </location>
</feature>
<gene>
    <name evidence="2" type="ORF">BIW11_08985</name>
</gene>
<dbReference type="AlphaFoldDB" id="A0A1V9XMH5"/>
<dbReference type="InterPro" id="IPR015425">
    <property type="entry name" value="FH2_Formin"/>
</dbReference>
<dbReference type="Gene3D" id="1.20.58.2220">
    <property type="entry name" value="Formin, FH2 domain"/>
    <property type="match status" value="1"/>
</dbReference>
<dbReference type="PANTHER" id="PTHR46345:SF8">
    <property type="entry name" value="FORMIN 3, ISOFORM B"/>
    <property type="match status" value="1"/>
</dbReference>
<dbReference type="OrthoDB" id="26518at2759"/>
<dbReference type="SUPFAM" id="SSF101447">
    <property type="entry name" value="Formin homology 2 domain (FH2 domain)"/>
    <property type="match status" value="1"/>
</dbReference>
<dbReference type="Proteomes" id="UP000192247">
    <property type="component" value="Unassembled WGS sequence"/>
</dbReference>
<dbReference type="EMBL" id="MNPL01007776">
    <property type="protein sequence ID" value="OQR74558.1"/>
    <property type="molecule type" value="Genomic_DNA"/>
</dbReference>
<evidence type="ECO:0000313" key="2">
    <source>
        <dbReference type="EMBL" id="OQR74558.1"/>
    </source>
</evidence>
<dbReference type="PROSITE" id="PS51444">
    <property type="entry name" value="FH2"/>
    <property type="match status" value="1"/>
</dbReference>
<sequence length="255" mass="28696">VEKVKAFSGDPSQLAACDRFFLDLIRLPDHPNLVTALLLKEDFKPMATSFETSLRNYIRVCEAILNSSALKSFFRRVLTIGNYINSGSYAGNAAGFRLKDLCKLVELRSCVGSNGMGAHLSLLDFVVKGALEKDPGTLFFVEELAGIEQAHRLDFDSIQKAVSEFETNLRNVKSLLAEKELPLLRKQVGQFISESENDVQRLKTHIKEIIELSTKMARWFCENPRTFNLSDCLHLFCKLCQDVTAAKQTVQKVMK</sequence>
<dbReference type="InterPro" id="IPR042201">
    <property type="entry name" value="FH2_Formin_sf"/>
</dbReference>
<evidence type="ECO:0000313" key="3">
    <source>
        <dbReference type="Proteomes" id="UP000192247"/>
    </source>
</evidence>
<accession>A0A1V9XMH5</accession>
<dbReference type="STRING" id="418985.A0A1V9XMH5"/>
<name>A0A1V9XMH5_9ACAR</name>
<keyword evidence="3" id="KW-1185">Reference proteome</keyword>
<dbReference type="PANTHER" id="PTHR46345">
    <property type="entry name" value="INVERTED FORMIN-2"/>
    <property type="match status" value="1"/>
</dbReference>
<dbReference type="Pfam" id="PF02181">
    <property type="entry name" value="FH2"/>
    <property type="match status" value="1"/>
</dbReference>
<feature type="non-terminal residue" evidence="2">
    <location>
        <position position="1"/>
    </location>
</feature>
<evidence type="ECO:0000259" key="1">
    <source>
        <dbReference type="PROSITE" id="PS51444"/>
    </source>
</evidence>
<reference evidence="2 3" key="1">
    <citation type="journal article" date="2017" name="Gigascience">
        <title>Draft genome of the honey bee ectoparasitic mite, Tropilaelaps mercedesae, is shaped by the parasitic life history.</title>
        <authorList>
            <person name="Dong X."/>
            <person name="Armstrong S.D."/>
            <person name="Xia D."/>
            <person name="Makepeace B.L."/>
            <person name="Darby A.C."/>
            <person name="Kadowaki T."/>
        </authorList>
    </citation>
    <scope>NUCLEOTIDE SEQUENCE [LARGE SCALE GENOMIC DNA]</scope>
    <source>
        <strain evidence="2">Wuxi-XJTLU</strain>
    </source>
</reference>
<protein>
    <recommendedName>
        <fullName evidence="1">FH2 domain-containing protein</fullName>
    </recommendedName>
</protein>
<comment type="caution">
    <text evidence="2">The sequence shown here is derived from an EMBL/GenBank/DDBJ whole genome shotgun (WGS) entry which is preliminary data.</text>
</comment>